<dbReference type="AlphaFoldDB" id="A0A4V3SHR0"/>
<proteinExistence type="inferred from homology"/>
<dbReference type="GO" id="GO:0005506">
    <property type="term" value="F:iron ion binding"/>
    <property type="evidence" value="ECO:0007669"/>
    <property type="project" value="InterPro"/>
</dbReference>
<dbReference type="PRINTS" id="PR00385">
    <property type="entry name" value="P450"/>
</dbReference>
<feature type="binding site" description="axial binding residue" evidence="5">
    <location>
        <position position="357"/>
    </location>
    <ligand>
        <name>heme</name>
        <dbReference type="ChEBI" id="CHEBI:30413"/>
    </ligand>
    <ligandPart>
        <name>Fe</name>
        <dbReference type="ChEBI" id="CHEBI:18248"/>
    </ligandPart>
</feature>
<dbReference type="EMBL" id="ML220157">
    <property type="protein sequence ID" value="TGZ77184.1"/>
    <property type="molecule type" value="Genomic_DNA"/>
</dbReference>
<evidence type="ECO:0000256" key="3">
    <source>
        <dbReference type="ARBA" id="ARBA00022723"/>
    </source>
</evidence>
<evidence type="ECO:0000256" key="6">
    <source>
        <dbReference type="SAM" id="Phobius"/>
    </source>
</evidence>
<dbReference type="Proteomes" id="UP000298138">
    <property type="component" value="Unassembled WGS sequence"/>
</dbReference>
<keyword evidence="4 5" id="KW-0408">Iron</keyword>
<dbReference type="InterPro" id="IPR002401">
    <property type="entry name" value="Cyt_P450_E_grp-I"/>
</dbReference>
<dbReference type="InterPro" id="IPR050121">
    <property type="entry name" value="Cytochrome_P450_monoxygenase"/>
</dbReference>
<dbReference type="PRINTS" id="PR00463">
    <property type="entry name" value="EP450I"/>
</dbReference>
<dbReference type="SUPFAM" id="SSF48264">
    <property type="entry name" value="Cytochrome P450"/>
    <property type="match status" value="1"/>
</dbReference>
<accession>A0A4V3SHR0</accession>
<organism evidence="7 8">
    <name type="scientific">Ascodesmis nigricans</name>
    <dbReference type="NCBI Taxonomy" id="341454"/>
    <lineage>
        <taxon>Eukaryota</taxon>
        <taxon>Fungi</taxon>
        <taxon>Dikarya</taxon>
        <taxon>Ascomycota</taxon>
        <taxon>Pezizomycotina</taxon>
        <taxon>Pezizomycetes</taxon>
        <taxon>Pezizales</taxon>
        <taxon>Ascodesmidaceae</taxon>
        <taxon>Ascodesmis</taxon>
    </lineage>
</organism>
<gene>
    <name evidence="7" type="ORF">EX30DRAFT_356436</name>
</gene>
<keyword evidence="6" id="KW-0472">Membrane</keyword>
<dbReference type="STRING" id="341454.A0A4V3SHR0"/>
<protein>
    <submittedName>
        <fullName evidence="7">Cytochrome P450</fullName>
    </submittedName>
</protein>
<dbReference type="Gene3D" id="1.10.630.10">
    <property type="entry name" value="Cytochrome P450"/>
    <property type="match status" value="1"/>
</dbReference>
<comment type="similarity">
    <text evidence="2">Belongs to the cytochrome P450 family.</text>
</comment>
<dbReference type="GO" id="GO:0016705">
    <property type="term" value="F:oxidoreductase activity, acting on paired donors, with incorporation or reduction of molecular oxygen"/>
    <property type="evidence" value="ECO:0007669"/>
    <property type="project" value="InterPro"/>
</dbReference>
<evidence type="ECO:0000256" key="5">
    <source>
        <dbReference type="PIRSR" id="PIRSR602401-1"/>
    </source>
</evidence>
<dbReference type="PANTHER" id="PTHR24305">
    <property type="entry name" value="CYTOCHROME P450"/>
    <property type="match status" value="1"/>
</dbReference>
<dbReference type="InterPro" id="IPR001128">
    <property type="entry name" value="Cyt_P450"/>
</dbReference>
<comment type="cofactor">
    <cofactor evidence="1 5">
        <name>heme</name>
        <dbReference type="ChEBI" id="CHEBI:30413"/>
    </cofactor>
</comment>
<keyword evidence="6" id="KW-0812">Transmembrane</keyword>
<evidence type="ECO:0000313" key="8">
    <source>
        <dbReference type="Proteomes" id="UP000298138"/>
    </source>
</evidence>
<dbReference type="GO" id="GO:0004497">
    <property type="term" value="F:monooxygenase activity"/>
    <property type="evidence" value="ECO:0007669"/>
    <property type="project" value="InterPro"/>
</dbReference>
<dbReference type="InParanoid" id="A0A4V3SHR0"/>
<evidence type="ECO:0000256" key="4">
    <source>
        <dbReference type="ARBA" id="ARBA00023004"/>
    </source>
</evidence>
<evidence type="ECO:0000313" key="7">
    <source>
        <dbReference type="EMBL" id="TGZ77184.1"/>
    </source>
</evidence>
<reference evidence="7 8" key="1">
    <citation type="submission" date="2019-04" db="EMBL/GenBank/DDBJ databases">
        <title>Comparative genomics and transcriptomics to analyze fruiting body development in filamentous ascomycetes.</title>
        <authorList>
            <consortium name="DOE Joint Genome Institute"/>
            <person name="Lutkenhaus R."/>
            <person name="Traeger S."/>
            <person name="Breuer J."/>
            <person name="Kuo A."/>
            <person name="Lipzen A."/>
            <person name="Pangilinan J."/>
            <person name="Dilworth D."/>
            <person name="Sandor L."/>
            <person name="Poggeler S."/>
            <person name="Barry K."/>
            <person name="Grigoriev I.V."/>
            <person name="Nowrousian M."/>
        </authorList>
    </citation>
    <scope>NUCLEOTIDE SEQUENCE [LARGE SCALE GENOMIC DNA]</scope>
    <source>
        <strain evidence="7 8">CBS 389.68</strain>
    </source>
</reference>
<keyword evidence="3 5" id="KW-0479">Metal-binding</keyword>
<dbReference type="InterPro" id="IPR036396">
    <property type="entry name" value="Cyt_P450_sf"/>
</dbReference>
<keyword evidence="5" id="KW-0349">Heme</keyword>
<dbReference type="GO" id="GO:0020037">
    <property type="term" value="F:heme binding"/>
    <property type="evidence" value="ECO:0007669"/>
    <property type="project" value="InterPro"/>
</dbReference>
<name>A0A4V3SHR0_9PEZI</name>
<evidence type="ECO:0000256" key="2">
    <source>
        <dbReference type="ARBA" id="ARBA00010617"/>
    </source>
</evidence>
<keyword evidence="6" id="KW-1133">Transmembrane helix</keyword>
<sequence length="393" mass="44977">MTGGKWTFVRISHKEVSIDEPAAISPWYEIFSLPDSSYPNQMSECDHIRHMHKTKNLSGGFTLTNLLRPEARIDSCISLLCSRLATLSTTQRTIPLYKWLHYLGFDVLGEMTFSESFGFLQEGRDIRHAIRITDELATYVAVMGYLPWVHKFLLGNPIIGLLGLRPNQHILDTAVSVQEARREKWDARLNILEQWNWRYHAVKGKGGMEKREIVGAALANIGAGVGAVNTVMQGLFYFLIRNKEWMEKVREEVDQAHREGRLSWPAVQYREAVGLRVVDACYKETLRLFPTIAFALLPIVPTKTTVSVNFWTLHRNTSIFGADAESYNPASWLTGTPETLRNREKFLMPFGVGYNSCPGQNVAVIEVLKTVVTLLRRFEFDQREPEKKENQWK</sequence>
<feature type="transmembrane region" description="Helical" evidence="6">
    <location>
        <begin position="217"/>
        <end position="240"/>
    </location>
</feature>
<evidence type="ECO:0000256" key="1">
    <source>
        <dbReference type="ARBA" id="ARBA00001971"/>
    </source>
</evidence>
<dbReference type="Pfam" id="PF00067">
    <property type="entry name" value="p450"/>
    <property type="match status" value="1"/>
</dbReference>
<dbReference type="PANTHER" id="PTHR24305:SF232">
    <property type="entry name" value="P450, PUTATIVE (EUROFUNG)-RELATED"/>
    <property type="match status" value="1"/>
</dbReference>
<dbReference type="OrthoDB" id="3934656at2759"/>
<keyword evidence="8" id="KW-1185">Reference proteome</keyword>